<evidence type="ECO:0000259" key="5">
    <source>
        <dbReference type="PROSITE" id="PS50977"/>
    </source>
</evidence>
<evidence type="ECO:0000256" key="2">
    <source>
        <dbReference type="ARBA" id="ARBA00023125"/>
    </source>
</evidence>
<dbReference type="EMBL" id="PYAS01000007">
    <property type="protein sequence ID" value="PSL27950.1"/>
    <property type="molecule type" value="Genomic_DNA"/>
</dbReference>
<evidence type="ECO:0000256" key="3">
    <source>
        <dbReference type="ARBA" id="ARBA00023163"/>
    </source>
</evidence>
<evidence type="ECO:0000256" key="1">
    <source>
        <dbReference type="ARBA" id="ARBA00023015"/>
    </source>
</evidence>
<dbReference type="GO" id="GO:0003677">
    <property type="term" value="F:DNA binding"/>
    <property type="evidence" value="ECO:0007669"/>
    <property type="project" value="UniProtKB-UniRule"/>
</dbReference>
<gene>
    <name evidence="6" type="ORF">CLV60_107215</name>
</gene>
<accession>A0A2P8G1U0</accession>
<comment type="caution">
    <text evidence="6">The sequence shown here is derived from an EMBL/GenBank/DDBJ whole genome shotgun (WGS) entry which is preliminary data.</text>
</comment>
<organism evidence="6 7">
    <name type="scientific">Dyadobacter jiangsuensis</name>
    <dbReference type="NCBI Taxonomy" id="1591085"/>
    <lineage>
        <taxon>Bacteria</taxon>
        <taxon>Pseudomonadati</taxon>
        <taxon>Bacteroidota</taxon>
        <taxon>Cytophagia</taxon>
        <taxon>Cytophagales</taxon>
        <taxon>Spirosomataceae</taxon>
        <taxon>Dyadobacter</taxon>
    </lineage>
</organism>
<dbReference type="PROSITE" id="PS50977">
    <property type="entry name" value="HTH_TETR_2"/>
    <property type="match status" value="1"/>
</dbReference>
<dbReference type="Gene3D" id="1.10.357.10">
    <property type="entry name" value="Tetracycline Repressor, domain 2"/>
    <property type="match status" value="1"/>
</dbReference>
<evidence type="ECO:0000256" key="4">
    <source>
        <dbReference type="PROSITE-ProRule" id="PRU00335"/>
    </source>
</evidence>
<dbReference type="PRINTS" id="PR00455">
    <property type="entry name" value="HTHTETR"/>
</dbReference>
<dbReference type="SUPFAM" id="SSF48498">
    <property type="entry name" value="Tetracyclin repressor-like, C-terminal domain"/>
    <property type="match status" value="1"/>
</dbReference>
<dbReference type="SUPFAM" id="SSF46689">
    <property type="entry name" value="Homeodomain-like"/>
    <property type="match status" value="1"/>
</dbReference>
<dbReference type="Proteomes" id="UP000241964">
    <property type="component" value="Unassembled WGS sequence"/>
</dbReference>
<evidence type="ECO:0000313" key="6">
    <source>
        <dbReference type="EMBL" id="PSL27950.1"/>
    </source>
</evidence>
<reference evidence="6 7" key="1">
    <citation type="submission" date="2018-03" db="EMBL/GenBank/DDBJ databases">
        <title>Genomic Encyclopedia of Archaeal and Bacterial Type Strains, Phase II (KMG-II): from individual species to whole genera.</title>
        <authorList>
            <person name="Goeker M."/>
        </authorList>
    </citation>
    <scope>NUCLEOTIDE SEQUENCE [LARGE SCALE GENOMIC DNA]</scope>
    <source>
        <strain evidence="6 7">DSM 29057</strain>
    </source>
</reference>
<dbReference type="Pfam" id="PF00440">
    <property type="entry name" value="TetR_N"/>
    <property type="match status" value="1"/>
</dbReference>
<proteinExistence type="predicted"/>
<keyword evidence="1" id="KW-0805">Transcription regulation</keyword>
<feature type="domain" description="HTH tetR-type" evidence="5">
    <location>
        <begin position="22"/>
        <end position="82"/>
    </location>
</feature>
<dbReference type="InterPro" id="IPR009057">
    <property type="entry name" value="Homeodomain-like_sf"/>
</dbReference>
<dbReference type="Pfam" id="PF16925">
    <property type="entry name" value="TetR_C_13"/>
    <property type="match status" value="1"/>
</dbReference>
<keyword evidence="2 4" id="KW-0238">DNA-binding</keyword>
<name>A0A2P8G1U0_9BACT</name>
<dbReference type="InterPro" id="IPR001647">
    <property type="entry name" value="HTH_TetR"/>
</dbReference>
<dbReference type="PANTHER" id="PTHR47506">
    <property type="entry name" value="TRANSCRIPTIONAL REGULATORY PROTEIN"/>
    <property type="match status" value="1"/>
</dbReference>
<evidence type="ECO:0000313" key="7">
    <source>
        <dbReference type="Proteomes" id="UP000241964"/>
    </source>
</evidence>
<dbReference type="AlphaFoldDB" id="A0A2P8G1U0"/>
<feature type="DNA-binding region" description="H-T-H motif" evidence="4">
    <location>
        <begin position="45"/>
        <end position="64"/>
    </location>
</feature>
<dbReference type="InterPro" id="IPR011075">
    <property type="entry name" value="TetR_C"/>
</dbReference>
<keyword evidence="7" id="KW-1185">Reference proteome</keyword>
<protein>
    <submittedName>
        <fullName evidence="6">TetR family transcriptional regulator</fullName>
    </submittedName>
</protein>
<keyword evidence="3" id="KW-0804">Transcription</keyword>
<sequence length="213" mass="23585">MFVKINTNWYICYMNVGTTKAERTRNFIIEKTAEIFNRKGYAGTSMSDITEATGLTKGSIYGNFENKEEVALAVFEYNRSLVFNTVQAQLEKAETYFEKLMVYGHVYRDVIASVGNRGGCPILNTAVEADDTNVPLQLSAAKALFSWKKSIVHIIEKGAEAGEFRQGVNAEQMAVSIIALIEGGVMFSKVTNDYGNMDHVLATVQALVRVIKA</sequence>
<dbReference type="InterPro" id="IPR036271">
    <property type="entry name" value="Tet_transcr_reg_TetR-rel_C_sf"/>
</dbReference>
<dbReference type="PANTHER" id="PTHR47506:SF3">
    <property type="entry name" value="HTH-TYPE TRANSCRIPTIONAL REGULATOR LMRA"/>
    <property type="match status" value="1"/>
</dbReference>